<dbReference type="SUPFAM" id="SSF55315">
    <property type="entry name" value="L30e-like"/>
    <property type="match status" value="1"/>
</dbReference>
<dbReference type="GO" id="GO:0005655">
    <property type="term" value="C:nucleolar ribonuclease P complex"/>
    <property type="evidence" value="ECO:0007669"/>
    <property type="project" value="InterPro"/>
</dbReference>
<dbReference type="GO" id="GO:0000172">
    <property type="term" value="C:ribonuclease MRP complex"/>
    <property type="evidence" value="ECO:0007669"/>
    <property type="project" value="InterPro"/>
</dbReference>
<proteinExistence type="predicted"/>
<dbReference type="GO" id="GO:0001650">
    <property type="term" value="C:fibrillar center"/>
    <property type="evidence" value="ECO:0007669"/>
    <property type="project" value="TreeGrafter"/>
</dbReference>
<dbReference type="Pfam" id="PF01248">
    <property type="entry name" value="Ribosomal_L7Ae"/>
    <property type="match status" value="1"/>
</dbReference>
<dbReference type="InterPro" id="IPR042848">
    <property type="entry name" value="Rpp38"/>
</dbReference>
<evidence type="ECO:0000313" key="4">
    <source>
        <dbReference type="Proteomes" id="UP000291343"/>
    </source>
</evidence>
<dbReference type="GO" id="GO:0033204">
    <property type="term" value="F:ribonuclease P RNA binding"/>
    <property type="evidence" value="ECO:0007669"/>
    <property type="project" value="TreeGrafter"/>
</dbReference>
<keyword evidence="4" id="KW-1185">Reference proteome</keyword>
<feature type="region of interest" description="Disordered" evidence="1">
    <location>
        <begin position="196"/>
        <end position="218"/>
    </location>
</feature>
<name>A0A482X2H0_LAOST</name>
<dbReference type="EMBL" id="QKKF02019547">
    <property type="protein sequence ID" value="RZF39852.1"/>
    <property type="molecule type" value="Genomic_DNA"/>
</dbReference>
<dbReference type="PANTHER" id="PTHR46948">
    <property type="entry name" value="RIBONUCLEASE P PROTEIN SUBUNIT P38"/>
    <property type="match status" value="1"/>
</dbReference>
<dbReference type="GO" id="GO:0001682">
    <property type="term" value="P:tRNA 5'-leader removal"/>
    <property type="evidence" value="ECO:0007669"/>
    <property type="project" value="InterPro"/>
</dbReference>
<evidence type="ECO:0000256" key="1">
    <source>
        <dbReference type="SAM" id="MobiDB-lite"/>
    </source>
</evidence>
<sequence length="357" mass="40312">MTKKKQSNIIKNVLADPYDSFWPHVNGKDEEALNDHINRFLSMAKLHRGFISNKNLRVIHREKSKARRKELWKTMVVPPGVSEDEIAKNKENRKALVLGVNSVARGIEHSKVACCVVCGESSGRPLVQHIVLSAAQRKVPVIVLNNLRQTTNQCLGHSCAVFALKKEISENKEHVFHPLYEAIKSLAQTFPIPEHVMRSSSDNDSDGEGIVKDKKTKNSEIVKSQPTCKFAYLTRPPGSKSRVFVPETIIQKRSTIGFGDYAALPTDVDDRLNVKMEYSDDSSNEMDDDDDNEDDVNTIADHNQLPEGKDLFFIDKVSRPQITSRKRKMKLPPKLKPLAVKRMKGNPKKIKRNKKGV</sequence>
<feature type="compositionally biased region" description="Basic and acidic residues" evidence="1">
    <location>
        <begin position="209"/>
        <end position="218"/>
    </location>
</feature>
<evidence type="ECO:0000259" key="2">
    <source>
        <dbReference type="Pfam" id="PF01248"/>
    </source>
</evidence>
<protein>
    <recommendedName>
        <fullName evidence="2">Ribosomal protein eL8/eL30/eS12/Gadd45 domain-containing protein</fullName>
    </recommendedName>
</protein>
<evidence type="ECO:0000313" key="3">
    <source>
        <dbReference type="EMBL" id="RZF39852.1"/>
    </source>
</evidence>
<dbReference type="Gene3D" id="3.30.1330.30">
    <property type="match status" value="1"/>
</dbReference>
<organism evidence="3 4">
    <name type="scientific">Laodelphax striatellus</name>
    <name type="common">Small brown planthopper</name>
    <name type="synonym">Delphax striatella</name>
    <dbReference type="NCBI Taxonomy" id="195883"/>
    <lineage>
        <taxon>Eukaryota</taxon>
        <taxon>Metazoa</taxon>
        <taxon>Ecdysozoa</taxon>
        <taxon>Arthropoda</taxon>
        <taxon>Hexapoda</taxon>
        <taxon>Insecta</taxon>
        <taxon>Pterygota</taxon>
        <taxon>Neoptera</taxon>
        <taxon>Paraneoptera</taxon>
        <taxon>Hemiptera</taxon>
        <taxon>Auchenorrhyncha</taxon>
        <taxon>Fulgoroidea</taxon>
        <taxon>Delphacidae</taxon>
        <taxon>Criomorphinae</taxon>
        <taxon>Laodelphax</taxon>
    </lineage>
</organism>
<dbReference type="InParanoid" id="A0A482X2H0"/>
<dbReference type="STRING" id="195883.A0A482X2H0"/>
<feature type="domain" description="Ribosomal protein eL8/eL30/eS12/Gadd45" evidence="2">
    <location>
        <begin position="85"/>
        <end position="146"/>
    </location>
</feature>
<dbReference type="InterPro" id="IPR029064">
    <property type="entry name" value="Ribosomal_eL30-like_sf"/>
</dbReference>
<dbReference type="AlphaFoldDB" id="A0A482X2H0"/>
<gene>
    <name evidence="3" type="ORF">LSTR_LSTR000500</name>
</gene>
<dbReference type="GO" id="GO:0004526">
    <property type="term" value="F:ribonuclease P activity"/>
    <property type="evidence" value="ECO:0007669"/>
    <property type="project" value="TreeGrafter"/>
</dbReference>
<dbReference type="PANTHER" id="PTHR46948:SF1">
    <property type="entry name" value="RIBONUCLEASE P PROTEIN SUBUNIT P38"/>
    <property type="match status" value="1"/>
</dbReference>
<comment type="caution">
    <text evidence="3">The sequence shown here is derived from an EMBL/GenBank/DDBJ whole genome shotgun (WGS) entry which is preliminary data.</text>
</comment>
<dbReference type="OrthoDB" id="20109at2759"/>
<accession>A0A482X2H0</accession>
<dbReference type="Proteomes" id="UP000291343">
    <property type="component" value="Unassembled WGS sequence"/>
</dbReference>
<reference evidence="3 4" key="1">
    <citation type="journal article" date="2017" name="Gigascience">
        <title>Genome sequence of the small brown planthopper, Laodelphax striatellus.</title>
        <authorList>
            <person name="Zhu J."/>
            <person name="Jiang F."/>
            <person name="Wang X."/>
            <person name="Yang P."/>
            <person name="Bao Y."/>
            <person name="Zhao W."/>
            <person name="Wang W."/>
            <person name="Lu H."/>
            <person name="Wang Q."/>
            <person name="Cui N."/>
            <person name="Li J."/>
            <person name="Chen X."/>
            <person name="Luo L."/>
            <person name="Yu J."/>
            <person name="Kang L."/>
            <person name="Cui F."/>
        </authorList>
    </citation>
    <scope>NUCLEOTIDE SEQUENCE [LARGE SCALE GENOMIC DNA]</scope>
    <source>
        <strain evidence="3">Lst14</strain>
    </source>
</reference>
<dbReference type="InterPro" id="IPR004038">
    <property type="entry name" value="Ribosomal_eL8/eL30/eS12/Gad45"/>
</dbReference>